<dbReference type="AlphaFoldDB" id="A0AA40C0E6"/>
<protein>
    <submittedName>
        <fullName evidence="1">Uncharacterized protein</fullName>
    </submittedName>
</protein>
<reference evidence="1" key="1">
    <citation type="submission" date="2023-06" db="EMBL/GenBank/DDBJ databases">
        <title>Genome-scale phylogeny and comparative genomics of the fungal order Sordariales.</title>
        <authorList>
            <consortium name="Lawrence Berkeley National Laboratory"/>
            <person name="Hensen N."/>
            <person name="Bonometti L."/>
            <person name="Westerberg I."/>
            <person name="Brannstrom I.O."/>
            <person name="Guillou S."/>
            <person name="Cros-Aarteil S."/>
            <person name="Calhoun S."/>
            <person name="Haridas S."/>
            <person name="Kuo A."/>
            <person name="Mondo S."/>
            <person name="Pangilinan J."/>
            <person name="Riley R."/>
            <person name="Labutti K."/>
            <person name="Andreopoulos B."/>
            <person name="Lipzen A."/>
            <person name="Chen C."/>
            <person name="Yanf M."/>
            <person name="Daum C."/>
            <person name="Ng V."/>
            <person name="Clum A."/>
            <person name="Steindorff A."/>
            <person name="Ohm R."/>
            <person name="Martin F."/>
            <person name="Silar P."/>
            <person name="Natvig D."/>
            <person name="Lalanne C."/>
            <person name="Gautier V."/>
            <person name="Ament-Velasquez S.L."/>
            <person name="Kruys A."/>
            <person name="Hutchinson M.I."/>
            <person name="Powell A.J."/>
            <person name="Barry K."/>
            <person name="Miller A.N."/>
            <person name="Grigoriev I.V."/>
            <person name="Debuchy R."/>
            <person name="Gladieux P."/>
            <person name="Thoren M.H."/>
            <person name="Johannesson H."/>
        </authorList>
    </citation>
    <scope>NUCLEOTIDE SEQUENCE</scope>
    <source>
        <strain evidence="1">CBS 606.72</strain>
    </source>
</reference>
<keyword evidence="2" id="KW-1185">Reference proteome</keyword>
<gene>
    <name evidence="1" type="ORF">B0T14DRAFT_522031</name>
</gene>
<accession>A0AA40C0E6</accession>
<organism evidence="1 2">
    <name type="scientific">Immersiella caudata</name>
    <dbReference type="NCBI Taxonomy" id="314043"/>
    <lineage>
        <taxon>Eukaryota</taxon>
        <taxon>Fungi</taxon>
        <taxon>Dikarya</taxon>
        <taxon>Ascomycota</taxon>
        <taxon>Pezizomycotina</taxon>
        <taxon>Sordariomycetes</taxon>
        <taxon>Sordariomycetidae</taxon>
        <taxon>Sordariales</taxon>
        <taxon>Lasiosphaeriaceae</taxon>
        <taxon>Immersiella</taxon>
    </lineage>
</organism>
<evidence type="ECO:0000313" key="2">
    <source>
        <dbReference type="Proteomes" id="UP001175000"/>
    </source>
</evidence>
<name>A0AA40C0E6_9PEZI</name>
<comment type="caution">
    <text evidence="1">The sequence shown here is derived from an EMBL/GenBank/DDBJ whole genome shotgun (WGS) entry which is preliminary data.</text>
</comment>
<evidence type="ECO:0000313" key="1">
    <source>
        <dbReference type="EMBL" id="KAK0620736.1"/>
    </source>
</evidence>
<sequence length="60" mass="6594">MTLGHQSGGFYTYHCKNFLTHNCQNWVYVNGAPCAMCCVSIRNLPLASKLVMIGANSVDI</sequence>
<feature type="non-terminal residue" evidence="1">
    <location>
        <position position="60"/>
    </location>
</feature>
<dbReference type="EMBL" id="JAULSU010000004">
    <property type="protein sequence ID" value="KAK0620736.1"/>
    <property type="molecule type" value="Genomic_DNA"/>
</dbReference>
<dbReference type="Proteomes" id="UP001175000">
    <property type="component" value="Unassembled WGS sequence"/>
</dbReference>
<proteinExistence type="predicted"/>